<accession>A0A1Q9CLF1</accession>
<keyword evidence="3" id="KW-0479">Metal-binding</keyword>
<dbReference type="Pfam" id="PF01761">
    <property type="entry name" value="DHQ_synthase"/>
    <property type="match status" value="1"/>
</dbReference>
<feature type="region of interest" description="Disordered" evidence="5">
    <location>
        <begin position="1438"/>
        <end position="1471"/>
    </location>
</feature>
<feature type="domain" description="3-dehydroquinate synthase N-terminal" evidence="6">
    <location>
        <begin position="2279"/>
        <end position="2390"/>
    </location>
</feature>
<dbReference type="InterPro" id="IPR056179">
    <property type="entry name" value="DHQS_C"/>
</dbReference>
<feature type="domain" description="3-dehydroquinate synthase C-terminal" evidence="7">
    <location>
        <begin position="2433"/>
        <end position="2549"/>
    </location>
</feature>
<proteinExistence type="predicted"/>
<feature type="compositionally biased region" description="Low complexity" evidence="5">
    <location>
        <begin position="2025"/>
        <end position="2034"/>
    </location>
</feature>
<dbReference type="InterPro" id="IPR050071">
    <property type="entry name" value="Dehydroquinate_synthase"/>
</dbReference>
<dbReference type="GO" id="GO:0003856">
    <property type="term" value="F:3-dehydroquinate synthase activity"/>
    <property type="evidence" value="ECO:0007669"/>
    <property type="project" value="TreeGrafter"/>
</dbReference>
<comment type="cofactor">
    <cofactor evidence="2">
        <name>Co(2+)</name>
        <dbReference type="ChEBI" id="CHEBI:48828"/>
    </cofactor>
</comment>
<feature type="compositionally biased region" description="Basic and acidic residues" evidence="5">
    <location>
        <begin position="1438"/>
        <end position="1450"/>
    </location>
</feature>
<name>A0A1Q9CLF1_SYMMI</name>
<sequence length="3055" mass="341018">MSGSTCYHTAHVSGGCCHDTIFRLDQDYKELPPGYWQQQIKKYEAVQIKGIARRFPETLLLGAESTLAKLIADAKNGQHCSVPLEEIVQHRHFKASGEPNNLASKKRSRTQEATTLVVNADLQLETEPEDRWRPQSQTALLDCLTANHMALIFIEYAPEHDLDRYFEYWQRLVRSKPNKVEQLKLHWENTSWRIALALRKATPFKDIADEIIVDSQALQDAMNRDIQPERPTKAPRQTEQPWLDRRAGRGRGQGKGKDWQPYRSYNKGSEKGNGRGRGKGRGQWQGQRYYRQHDEDKDYWRRNDDNRYRANDQKHWKSWQQGHRFPAVANKAVARSISRKAPDFVMLSFFDGLGTAFLVCDNYCKENHLQWLGASWEIDKELANLVTEHFPHVVPRGDFELEDAATLQQLVDDLDPAGRARIVIAGGPPCHDFSRIRQDAPGHAGQEGSKFTRFAQLIQSTEKAWGRSRAILLVENVIPQNRADMRKVERMLDAPAVVHDASDFGTISRPRVWWCRVPWQEIAHRKDCPFNIRWTTMQGIPRVHFDLDKDTPESFDTEGFALPRCLTEEAKPVPCLTTPSDDPQGRPAPRSAKGKISSAATQRWLADKRRYAPWHYEAGVMMTDRNQRLVIPPANMKEQWHHLPKGWSSSLPDHARHKAVANGWHAGAARLMFIMAVFASTPPTPKAELNPLGGTPLDITAALWKGKPPLLGPGPGDYDEFDLSHLEDPDEHWRQSRVMPHPEARGASVEPGLRQWLQTWSHMRSHLAELRDAVATQVEELVDDLEGATQQWYASLAPHVQKAYQSETRACSLQLPALRQVCELFGWQDRDIFEELTIGFRLLGPLSPGLGWKTRNDSRYADPMPLDEFLRKNELYVKDKLRRCRVDPHWEVMAQEIASDVSKGRMEGPFSSPGSWPKQAVPLATFSHTSKLAQGPSAHKPTCFAFAVHQVGSDGKPKVRRAEDWRRSFANATVGAEDSPTYHDVSAYVQLAVAIKQKHPQAQLLIWGLDHEAAYRQLAAEDPDHTWVILPTPQGITLWRHTVLMFGSVASVWAYCRIADLMSWLCRACLLTPALHFVDDFGSCEDADLATSSFECSKRLCKALGFSFKQSKEQPPRTTQVIQGVEISVHSDFVRISGTASRRQKLDDDLVVVLTANRLPPNEASSLAGRLQFYCQSLLGKSHAAALRPLFRRAQLTGHGRDNQQWCLNQQLVHAIGLLRWCLKNAAPRTLYFEPQPHSVVYADAFFNLFDKDWKPSDEDIPHWGRTPPETLRNGWGFVVTIHGRTSYANGTVPYWFVREFTSRRAYIYMLEVVAQVLPLIALQHDLDEQILMFVDNEPARHALSKGFGKDDSINCLLQHTWRHIESLSLRPAWQRVTSAANVSDAVSRGDLRHAQAEGWTRLEHDWDAVFEGLLTGTGVLPALRKNREETWLEKLQRRNREQAEARTALEELPMDSDSEGAARSAPRPSPLQALRRQWRERQLSPVQQTPTRRLADLLAAAESPERDCFGDRPGSSTAELGDRSWQAYVPDAEPHRPGDLTDKEPGACVCLGEVTRSVLPQPPGEEAFVAARASVRRDEYLKLEMWLLAGGSPEPFAPWFRELLMDADAEAFVAACRAVASHYRRTAQQHALGLDTTAAPCRPWLKGFLERLQSPGSAERLKEAAELAAAVLAAPRPSSTSQRHEFFDELALLLPTPGAEALLRGCEGHGALQMEDLEQLRSMVAPAPLEPDVLEVPRSPSVEHNSLFASPLRPKASGLEDPLRLLGTSSPKSWRQRLEALEAIQGPDADGVHGQLLWPQLVLQAEDDHPAVAAASLHCLARLAPLLSAPGDHLLARLAWAVKARAKGRLRDQEAVRVLLGATARCPRAVGGPAGLGAFLGLALGLQKDRAKEVVLELMAERHQPAGAAGCLPAPLEALLQDLGKLRPPEIRRGGLTLSESPVRKRALCLGSPEFCRQSPRISPVQKATPSTTSPGAFLSFAEALPDPDSVPPLCRYASPVKPWKQVRHWEARTPDTTRGSATSLGPSLPSESRLLSLSQAPSPEYLGETQSTVMGTSPEDQEEPISPEAPRKESEDEAEPDEDKDEDTDDEAEGEEEARESLESFLKRLAAETPQDLAKALAKTWSDEAARFRLHKWIAPNRRRSAGLVAYRATQRVIASVSLASAPLLLLSPKAESQAKPRCSLSGHFFQFLASAMEEINFKFADRAEVPGWLGVDVQSEVMGRILEVKPDRILLVCEKTVDEMHGDYFKPLMEAGASGGVGDNFHSEVVPPLEKMVLPSGDEAKSWDHLSQLMEWAFSTGATKKSLVVAFGGGALMNVAGLFASIFYRGSKLIYVPTTLLAMHDVTTSLKTSICYNGRKNNIGSFYAPLKILIDVGFCRTLPRAELFSGLGELAKNAALLGGKHADGFRKALSSERINSDAGGSGDEFTMDDHMLMELLALGIDAKMSVLAKDAYERNAGMIFEYGHTVSHAIEKAYGDGVVPHGLGVTYGMLSSSYAAEQLGIMSKEARQDHDKLCWLLLKRWPLPEPRPSVQTVMGLAMRDSKRGITSEATDEISDVLLRSMGDIVPTPTSMLSKFPAKYVEEWLEEMGFPRDHNGSEHPGFLRSGSLRCELRHPTGLAVPCAALRGQIKWFPGYNKMASQLQKNYERKLLERGWADMKKRFVHFVIWLPGRIISPTQVKSHHSVISAFCVNEKWGVQAGVHVERTFQVAVIIHDDHVKICGREVARAKEYIAWYQPKRGPSQGSAKNIVEVLKGAIFQPSPEIRAEWLRFCMYAKYLETFYEKSVAFKAQPLLEAYPQKEKIPLSEAWGCQLGPPTRNLELEEKQQETFQLGFNDKKICAVGEGLHSAVSPNKDVGKVYHSFKYLACEQHPCIWQVVRSERIRKRHSIGSILHKVVQQINVKFGGPMWQIIPKDSEDGPACQLNCSAVSVMRSMLLQTAITAACRKPGLCTDAANQEEWPVVDAIEMQALVQVVNAAAKFQTGYAPKIVVIGIARKTDMLILKGARENIRSSEPGTVVDDPVMCPGPTPKFFLLSQAIAKESAVLHVY</sequence>
<feature type="region of interest" description="Disordered" evidence="5">
    <location>
        <begin position="2009"/>
        <end position="2034"/>
    </location>
</feature>
<dbReference type="Pfam" id="PF24621">
    <property type="entry name" value="DHQS_C"/>
    <property type="match status" value="1"/>
</dbReference>
<evidence type="ECO:0000256" key="3">
    <source>
        <dbReference type="ARBA" id="ARBA00022723"/>
    </source>
</evidence>
<dbReference type="InterPro" id="IPR012337">
    <property type="entry name" value="RNaseH-like_sf"/>
</dbReference>
<feature type="compositionally biased region" description="Basic and acidic residues" evidence="5">
    <location>
        <begin position="223"/>
        <end position="232"/>
    </location>
</feature>
<keyword evidence="4" id="KW-0520">NAD</keyword>
<feature type="region of interest" description="Disordered" evidence="5">
    <location>
        <begin position="573"/>
        <end position="601"/>
    </location>
</feature>
<evidence type="ECO:0000313" key="9">
    <source>
        <dbReference type="Proteomes" id="UP000186817"/>
    </source>
</evidence>
<dbReference type="EMBL" id="LSRX01001094">
    <property type="protein sequence ID" value="OLP83751.1"/>
    <property type="molecule type" value="Genomic_DNA"/>
</dbReference>
<feature type="region of interest" description="Disordered" evidence="5">
    <location>
        <begin position="2046"/>
        <end position="2104"/>
    </location>
</feature>
<gene>
    <name evidence="8" type="primary">kanC</name>
    <name evidence="8" type="ORF">AK812_SmicGene35461</name>
</gene>
<feature type="region of interest" description="Disordered" evidence="5">
    <location>
        <begin position="223"/>
        <end position="290"/>
    </location>
</feature>
<dbReference type="SUPFAM" id="SSF53335">
    <property type="entry name" value="S-adenosyl-L-methionine-dependent methyltransferases"/>
    <property type="match status" value="1"/>
</dbReference>
<dbReference type="SUPFAM" id="SSF56796">
    <property type="entry name" value="Dehydroquinate synthase-like"/>
    <property type="match status" value="1"/>
</dbReference>
<dbReference type="Gene3D" id="3.40.50.1970">
    <property type="match status" value="1"/>
</dbReference>
<comment type="cofactor">
    <cofactor evidence="1">
        <name>NAD(+)</name>
        <dbReference type="ChEBI" id="CHEBI:57540"/>
    </cofactor>
</comment>
<dbReference type="PANTHER" id="PTHR43622">
    <property type="entry name" value="3-DEHYDROQUINATE SYNTHASE"/>
    <property type="match status" value="1"/>
</dbReference>
<dbReference type="Proteomes" id="UP000186817">
    <property type="component" value="Unassembled WGS sequence"/>
</dbReference>
<keyword evidence="9" id="KW-1185">Reference proteome</keyword>
<dbReference type="InterPro" id="IPR029063">
    <property type="entry name" value="SAM-dependent_MTases_sf"/>
</dbReference>
<dbReference type="InterPro" id="IPR030960">
    <property type="entry name" value="DHQS/DOIS_N"/>
</dbReference>
<comment type="caution">
    <text evidence="8">The sequence shown here is derived from an EMBL/GenBank/DDBJ whole genome shotgun (WGS) entry which is preliminary data.</text>
</comment>
<evidence type="ECO:0000256" key="5">
    <source>
        <dbReference type="SAM" id="MobiDB-lite"/>
    </source>
</evidence>
<dbReference type="OrthoDB" id="197068at2759"/>
<dbReference type="PANTHER" id="PTHR43622:SF1">
    <property type="entry name" value="3-DEHYDROQUINATE SYNTHASE"/>
    <property type="match status" value="1"/>
</dbReference>
<dbReference type="Gene3D" id="1.20.1090.10">
    <property type="entry name" value="Dehydroquinate synthase-like - alpha domain"/>
    <property type="match status" value="1"/>
</dbReference>
<dbReference type="SUPFAM" id="SSF53098">
    <property type="entry name" value="Ribonuclease H-like"/>
    <property type="match status" value="1"/>
</dbReference>
<evidence type="ECO:0000259" key="7">
    <source>
        <dbReference type="Pfam" id="PF24621"/>
    </source>
</evidence>
<organism evidence="8 9">
    <name type="scientific">Symbiodinium microadriaticum</name>
    <name type="common">Dinoflagellate</name>
    <name type="synonym">Zooxanthella microadriatica</name>
    <dbReference type="NCBI Taxonomy" id="2951"/>
    <lineage>
        <taxon>Eukaryota</taxon>
        <taxon>Sar</taxon>
        <taxon>Alveolata</taxon>
        <taxon>Dinophyceae</taxon>
        <taxon>Suessiales</taxon>
        <taxon>Symbiodiniaceae</taxon>
        <taxon>Symbiodinium</taxon>
    </lineage>
</organism>
<evidence type="ECO:0000313" key="8">
    <source>
        <dbReference type="EMBL" id="OLP83751.1"/>
    </source>
</evidence>
<evidence type="ECO:0000256" key="4">
    <source>
        <dbReference type="ARBA" id="ARBA00023027"/>
    </source>
</evidence>
<reference evidence="8 9" key="1">
    <citation type="submission" date="2016-02" db="EMBL/GenBank/DDBJ databases">
        <title>Genome analysis of coral dinoflagellate symbionts highlights evolutionary adaptations to a symbiotic lifestyle.</title>
        <authorList>
            <person name="Aranda M."/>
            <person name="Li Y."/>
            <person name="Liew Y.J."/>
            <person name="Baumgarten S."/>
            <person name="Simakov O."/>
            <person name="Wilson M."/>
            <person name="Piel J."/>
            <person name="Ashoor H."/>
            <person name="Bougouffa S."/>
            <person name="Bajic V.B."/>
            <person name="Ryu T."/>
            <person name="Ravasi T."/>
            <person name="Bayer T."/>
            <person name="Micklem G."/>
            <person name="Kim H."/>
            <person name="Bhak J."/>
            <person name="Lajeunesse T.C."/>
            <person name="Voolstra C.R."/>
        </authorList>
    </citation>
    <scope>NUCLEOTIDE SEQUENCE [LARGE SCALE GENOMIC DNA]</scope>
    <source>
        <strain evidence="8 9">CCMP2467</strain>
    </source>
</reference>
<dbReference type="Gene3D" id="3.40.50.150">
    <property type="entry name" value="Vaccinia Virus protein VP39"/>
    <property type="match status" value="1"/>
</dbReference>
<evidence type="ECO:0000256" key="2">
    <source>
        <dbReference type="ARBA" id="ARBA00001941"/>
    </source>
</evidence>
<feature type="region of interest" description="Disordered" evidence="5">
    <location>
        <begin position="1504"/>
        <end position="1523"/>
    </location>
</feature>
<protein>
    <submittedName>
        <fullName evidence="8">2-deoxy-scyllo-inosose synthase</fullName>
    </submittedName>
</protein>
<evidence type="ECO:0000259" key="6">
    <source>
        <dbReference type="Pfam" id="PF01761"/>
    </source>
</evidence>
<evidence type="ECO:0000256" key="1">
    <source>
        <dbReference type="ARBA" id="ARBA00001911"/>
    </source>
</evidence>
<feature type="compositionally biased region" description="Acidic residues" evidence="5">
    <location>
        <begin position="2077"/>
        <end position="2100"/>
    </location>
</feature>
<dbReference type="GO" id="GO:0046872">
    <property type="term" value="F:metal ion binding"/>
    <property type="evidence" value="ECO:0007669"/>
    <property type="project" value="UniProtKB-KW"/>
</dbReference>
<dbReference type="Gene3D" id="3.40.50.2300">
    <property type="match status" value="1"/>
</dbReference>